<dbReference type="AlphaFoldDB" id="A0NN27"/>
<dbReference type="Proteomes" id="UP000004848">
    <property type="component" value="Unassembled WGS sequence"/>
</dbReference>
<feature type="domain" description="DSBA-like thioredoxin" evidence="2">
    <location>
        <begin position="38"/>
        <end position="237"/>
    </location>
</feature>
<dbReference type="Gene3D" id="3.40.30.10">
    <property type="entry name" value="Glutaredoxin"/>
    <property type="match status" value="1"/>
</dbReference>
<sequence length="247" mass="27103">MQRKTDNGACRTSADSAGKGNIMTSQDTDTTGLDDVLQIDIVSDVVCPWCIVGFKQLEQAIARTGVSAAIKWHPFELNPDMVAEGENLREHIMRKYGSSAEQSQAARDRLTELGASLGFDFRFTDDMRMVNTFKAHQLIHWAGESSKEHALKMALFQAYFRYGKDVHSDQVLADVAESVGLDRAEALAVLKDGRFAEIVRAEEAFWTGNGIHGVPAVIFERQHLVSGAQGVDNFAAIITELTKGKAA</sequence>
<dbReference type="InterPro" id="IPR001853">
    <property type="entry name" value="DSBA-like_thioredoxin_dom"/>
</dbReference>
<proteinExistence type="predicted"/>
<dbReference type="Pfam" id="PF01323">
    <property type="entry name" value="DSBA"/>
    <property type="match status" value="1"/>
</dbReference>
<gene>
    <name evidence="3" type="ORF">SIAM614_23102</name>
</gene>
<dbReference type="eggNOG" id="COG2761">
    <property type="taxonomic scope" value="Bacteria"/>
</dbReference>
<comment type="caution">
    <text evidence="3">The sequence shown here is derived from an EMBL/GenBank/DDBJ whole genome shotgun (WGS) entry which is preliminary data.</text>
</comment>
<evidence type="ECO:0000259" key="2">
    <source>
        <dbReference type="Pfam" id="PF01323"/>
    </source>
</evidence>
<evidence type="ECO:0000313" key="4">
    <source>
        <dbReference type="Proteomes" id="UP000004848"/>
    </source>
</evidence>
<dbReference type="PANTHER" id="PTHR13887:SF41">
    <property type="entry name" value="THIOREDOXIN SUPERFAMILY PROTEIN"/>
    <property type="match status" value="1"/>
</dbReference>
<reference evidence="3 4" key="1">
    <citation type="submission" date="2006-05" db="EMBL/GenBank/DDBJ databases">
        <authorList>
            <person name="King G."/>
            <person name="Ferriera S."/>
            <person name="Johnson J."/>
            <person name="Kravitz S."/>
            <person name="Beeson K."/>
            <person name="Sutton G."/>
            <person name="Rogers Y.-H."/>
            <person name="Friedman R."/>
            <person name="Frazier M."/>
            <person name="Venter J.C."/>
        </authorList>
    </citation>
    <scope>NUCLEOTIDE SEQUENCE [LARGE SCALE GENOMIC DNA]</scope>
    <source>
        <strain evidence="4">ATCC 25650 / DSM 13394 / JCM 20685 / NBRC 16684 / NCIMB 2208 / IAM 12614 / B1</strain>
    </source>
</reference>
<evidence type="ECO:0000313" key="3">
    <source>
        <dbReference type="EMBL" id="EAV45558.1"/>
    </source>
</evidence>
<protein>
    <submittedName>
        <fullName evidence="3">Probable DSBA oxidoreductase</fullName>
    </submittedName>
</protein>
<dbReference type="InterPro" id="IPR036249">
    <property type="entry name" value="Thioredoxin-like_sf"/>
</dbReference>
<dbReference type="GO" id="GO:0016491">
    <property type="term" value="F:oxidoreductase activity"/>
    <property type="evidence" value="ECO:0007669"/>
    <property type="project" value="InterPro"/>
</dbReference>
<feature type="region of interest" description="Disordered" evidence="1">
    <location>
        <begin position="1"/>
        <end position="26"/>
    </location>
</feature>
<dbReference type="EMBL" id="AAUW01000002">
    <property type="protein sequence ID" value="EAV45558.1"/>
    <property type="molecule type" value="Genomic_DNA"/>
</dbReference>
<dbReference type="CDD" id="cd03024">
    <property type="entry name" value="DsbA_FrnE"/>
    <property type="match status" value="1"/>
</dbReference>
<organism evidence="3 4">
    <name type="scientific">Roseibium aggregatum (strain ATCC 25650 / DSM 13394 / JCM 20685 / NBRC 16684 / NCIMB 2208 / IAM 12614 / B1)</name>
    <name type="common">Stappia aggregata</name>
    <dbReference type="NCBI Taxonomy" id="384765"/>
    <lineage>
        <taxon>Bacteria</taxon>
        <taxon>Pseudomonadati</taxon>
        <taxon>Pseudomonadota</taxon>
        <taxon>Alphaproteobacteria</taxon>
        <taxon>Hyphomicrobiales</taxon>
        <taxon>Stappiaceae</taxon>
        <taxon>Roseibium</taxon>
    </lineage>
</organism>
<dbReference type="PANTHER" id="PTHR13887">
    <property type="entry name" value="GLUTATHIONE S-TRANSFERASE KAPPA"/>
    <property type="match status" value="1"/>
</dbReference>
<accession>A0NN27</accession>
<dbReference type="SUPFAM" id="SSF52833">
    <property type="entry name" value="Thioredoxin-like"/>
    <property type="match status" value="1"/>
</dbReference>
<name>A0NN27_ROSAI</name>
<evidence type="ECO:0000256" key="1">
    <source>
        <dbReference type="SAM" id="MobiDB-lite"/>
    </source>
</evidence>